<evidence type="ECO:0000256" key="1">
    <source>
        <dbReference type="SAM" id="MobiDB-lite"/>
    </source>
</evidence>
<dbReference type="GeneID" id="106075862"/>
<evidence type="ECO:0000313" key="2">
    <source>
        <dbReference type="Proteomes" id="UP001165740"/>
    </source>
</evidence>
<dbReference type="RefSeq" id="XP_055898723.1">
    <property type="nucleotide sequence ID" value="XM_056042748.1"/>
</dbReference>
<proteinExistence type="predicted"/>
<keyword evidence="2" id="KW-1185">Reference proteome</keyword>
<accession>A0A9W3BH01</accession>
<dbReference type="RefSeq" id="XP_055898724.1">
    <property type="nucleotide sequence ID" value="XM_056042749.1"/>
</dbReference>
<dbReference type="Proteomes" id="UP001165740">
    <property type="component" value="Chromosome 9"/>
</dbReference>
<feature type="region of interest" description="Disordered" evidence="1">
    <location>
        <begin position="1"/>
        <end position="29"/>
    </location>
</feature>
<gene>
    <name evidence="3 4" type="primary">LOC106075862</name>
</gene>
<organism evidence="2 4">
    <name type="scientific">Biomphalaria glabrata</name>
    <name type="common">Bloodfluke planorb</name>
    <name type="synonym">Freshwater snail</name>
    <dbReference type="NCBI Taxonomy" id="6526"/>
    <lineage>
        <taxon>Eukaryota</taxon>
        <taxon>Metazoa</taxon>
        <taxon>Spiralia</taxon>
        <taxon>Lophotrochozoa</taxon>
        <taxon>Mollusca</taxon>
        <taxon>Gastropoda</taxon>
        <taxon>Heterobranchia</taxon>
        <taxon>Euthyneura</taxon>
        <taxon>Panpulmonata</taxon>
        <taxon>Hygrophila</taxon>
        <taxon>Lymnaeoidea</taxon>
        <taxon>Planorbidae</taxon>
        <taxon>Biomphalaria</taxon>
    </lineage>
</organism>
<reference evidence="3 4" key="1">
    <citation type="submission" date="2025-04" db="UniProtKB">
        <authorList>
            <consortium name="RefSeq"/>
        </authorList>
    </citation>
    <scope>IDENTIFICATION</scope>
</reference>
<name>A0A9W3BH01_BIOGL</name>
<evidence type="ECO:0000313" key="3">
    <source>
        <dbReference type="RefSeq" id="XP_055898723.1"/>
    </source>
</evidence>
<sequence>MNLNFSRGQHESQVSTEGESGLREYSRQCSKHPGHADFISVKDFTMQHLPENHRDPDLFQLIKCAAELTVRIIVGTVSPHRPEFWPDTNQPYPFYDMRGKEVTTTGSGEISVFKFINGAGFDGRGSPIDQLGNKYVREYTTCPCKSCRKSETPSNAWWEIIVYTASHVVFDEIEARQTSCRMFYDDEESPAEILSPMTLDYVNKDREVCILKHWTCQQLGQRLYDMAQHKFTLRQKLWDKYKVVPDDNLNFIISHPHGCFKTICIGKWMDNIKISERSQEFNFTRLTYTTPTCPGSSGAWVHCVAFGGDHVHFGAFQPGLNISCTGLFRKQPLNASNSASGSSDQKS</sequence>
<protein>
    <submittedName>
        <fullName evidence="3 4">Uncharacterized protein LOC106075862</fullName>
    </submittedName>
</protein>
<feature type="compositionally biased region" description="Polar residues" evidence="1">
    <location>
        <begin position="1"/>
        <end position="18"/>
    </location>
</feature>
<evidence type="ECO:0000313" key="4">
    <source>
        <dbReference type="RefSeq" id="XP_055898724.1"/>
    </source>
</evidence>
<dbReference type="AlphaFoldDB" id="A0A9W3BH01"/>